<dbReference type="SUPFAM" id="SSF160719">
    <property type="entry name" value="gpW/gp25-like"/>
    <property type="match status" value="1"/>
</dbReference>
<dbReference type="Gene3D" id="3.10.450.40">
    <property type="match status" value="1"/>
</dbReference>
<evidence type="ECO:0000256" key="1">
    <source>
        <dbReference type="SAM" id="MobiDB-lite"/>
    </source>
</evidence>
<feature type="region of interest" description="Disordered" evidence="1">
    <location>
        <begin position="1"/>
        <end position="22"/>
    </location>
</feature>
<dbReference type="AlphaFoldDB" id="A0A1M5Z610"/>
<sequence>MSDSVTGTGWQFPPRFTSPQNGPVMLESTPLLEQSIYLLLNTQTGERPLNPEVGCGLSHFMFTETTPLMLTELKQEIASTILAYEPRIDLEEIQFDTSDIDQGRLNIVLTYRVRQTNARSNMVFPFYLNENSN</sequence>
<reference evidence="3 4" key="1">
    <citation type="submission" date="2016-11" db="EMBL/GenBank/DDBJ databases">
        <authorList>
            <person name="Jaros S."/>
            <person name="Januszkiewicz K."/>
            <person name="Wedrychowicz H."/>
        </authorList>
    </citation>
    <scope>NUCLEOTIDE SEQUENCE [LARGE SCALE GENOMIC DNA]</scope>
    <source>
        <strain evidence="3 4">CECT 7868</strain>
    </source>
</reference>
<gene>
    <name evidence="3" type="ORF">VA7868_02334</name>
</gene>
<name>A0A1M5Z610_9VIBR</name>
<dbReference type="EMBL" id="FQXZ01000023">
    <property type="protein sequence ID" value="SHI19682.1"/>
    <property type="molecule type" value="Genomic_DNA"/>
</dbReference>
<protein>
    <submittedName>
        <fullName evidence="3">Gene 25-like lysozyme</fullName>
    </submittedName>
</protein>
<dbReference type="STRING" id="1216006.VA7868_02334"/>
<dbReference type="InterPro" id="IPR007048">
    <property type="entry name" value="IraD/Gp25-like"/>
</dbReference>
<keyword evidence="4" id="KW-1185">Reference proteome</keyword>
<dbReference type="OrthoDB" id="9802846at2"/>
<evidence type="ECO:0000313" key="3">
    <source>
        <dbReference type="EMBL" id="SHI19682.1"/>
    </source>
</evidence>
<dbReference type="Pfam" id="PF04965">
    <property type="entry name" value="GPW_gp25"/>
    <property type="match status" value="1"/>
</dbReference>
<accession>A0A1M5Z610</accession>
<dbReference type="RefSeq" id="WP_073604004.1">
    <property type="nucleotide sequence ID" value="NZ_FQXZ01000023.1"/>
</dbReference>
<organism evidence="3 4">
    <name type="scientific">Vibrio aerogenes CECT 7868</name>
    <dbReference type="NCBI Taxonomy" id="1216006"/>
    <lineage>
        <taxon>Bacteria</taxon>
        <taxon>Pseudomonadati</taxon>
        <taxon>Pseudomonadota</taxon>
        <taxon>Gammaproteobacteria</taxon>
        <taxon>Vibrionales</taxon>
        <taxon>Vibrionaceae</taxon>
        <taxon>Vibrio</taxon>
    </lineage>
</organism>
<feature type="domain" description="IraD/Gp25-like" evidence="2">
    <location>
        <begin position="33"/>
        <end position="117"/>
    </location>
</feature>
<proteinExistence type="predicted"/>
<dbReference type="Proteomes" id="UP000184608">
    <property type="component" value="Unassembled WGS sequence"/>
</dbReference>
<evidence type="ECO:0000259" key="2">
    <source>
        <dbReference type="Pfam" id="PF04965"/>
    </source>
</evidence>
<evidence type="ECO:0000313" key="4">
    <source>
        <dbReference type="Proteomes" id="UP000184608"/>
    </source>
</evidence>